<dbReference type="InterPro" id="IPR027417">
    <property type="entry name" value="P-loop_NTPase"/>
</dbReference>
<dbReference type="SMART" id="SM00954">
    <property type="entry name" value="RelA_SpoT"/>
    <property type="match status" value="1"/>
</dbReference>
<dbReference type="Pfam" id="PF13374">
    <property type="entry name" value="TPR_10"/>
    <property type="match status" value="1"/>
</dbReference>
<dbReference type="SMART" id="SM00028">
    <property type="entry name" value="TPR"/>
    <property type="match status" value="5"/>
</dbReference>
<comment type="caution">
    <text evidence="2">The sequence shown here is derived from an EMBL/GenBank/DDBJ whole genome shotgun (WGS) entry which is preliminary data.</text>
</comment>
<evidence type="ECO:0000313" key="2">
    <source>
        <dbReference type="EMBL" id="KAF9748863.1"/>
    </source>
</evidence>
<dbReference type="InterPro" id="IPR053137">
    <property type="entry name" value="NLR-like"/>
</dbReference>
<dbReference type="Pfam" id="PF00931">
    <property type="entry name" value="NB-ARC"/>
    <property type="match status" value="1"/>
</dbReference>
<dbReference type="Proteomes" id="UP000616885">
    <property type="component" value="Unassembled WGS sequence"/>
</dbReference>
<organism evidence="2 3">
    <name type="scientific">Bionectria ochroleuca</name>
    <name type="common">Gliocladium roseum</name>
    <dbReference type="NCBI Taxonomy" id="29856"/>
    <lineage>
        <taxon>Eukaryota</taxon>
        <taxon>Fungi</taxon>
        <taxon>Dikarya</taxon>
        <taxon>Ascomycota</taxon>
        <taxon>Pezizomycotina</taxon>
        <taxon>Sordariomycetes</taxon>
        <taxon>Hypocreomycetidae</taxon>
        <taxon>Hypocreales</taxon>
        <taxon>Bionectriaceae</taxon>
        <taxon>Clonostachys</taxon>
    </lineage>
</organism>
<dbReference type="SUPFAM" id="SSF81301">
    <property type="entry name" value="Nucleotidyltransferase"/>
    <property type="match status" value="1"/>
</dbReference>
<dbReference type="Gene3D" id="3.30.460.10">
    <property type="entry name" value="Beta Polymerase, domain 2"/>
    <property type="match status" value="1"/>
</dbReference>
<name>A0A8H7N5R9_BIOOC</name>
<dbReference type="InterPro" id="IPR011990">
    <property type="entry name" value="TPR-like_helical_dom_sf"/>
</dbReference>
<dbReference type="SUPFAM" id="SSF48452">
    <property type="entry name" value="TPR-like"/>
    <property type="match status" value="2"/>
</dbReference>
<dbReference type="PANTHER" id="PTHR46082">
    <property type="entry name" value="ATP/GTP-BINDING PROTEIN-RELATED"/>
    <property type="match status" value="1"/>
</dbReference>
<evidence type="ECO:0000313" key="3">
    <source>
        <dbReference type="Proteomes" id="UP000616885"/>
    </source>
</evidence>
<dbReference type="AlphaFoldDB" id="A0A8H7N5R9"/>
<dbReference type="Gene3D" id="1.25.40.10">
    <property type="entry name" value="Tetratricopeptide repeat domain"/>
    <property type="match status" value="2"/>
</dbReference>
<accession>A0A8H7N5R9</accession>
<dbReference type="InterPro" id="IPR007685">
    <property type="entry name" value="RelA_SpoT"/>
</dbReference>
<dbReference type="EMBL" id="JADCTT010000008">
    <property type="protein sequence ID" value="KAF9748863.1"/>
    <property type="molecule type" value="Genomic_DNA"/>
</dbReference>
<feature type="domain" description="RelA/SpoT" evidence="1">
    <location>
        <begin position="76"/>
        <end position="213"/>
    </location>
</feature>
<dbReference type="InterPro" id="IPR002182">
    <property type="entry name" value="NB-ARC"/>
</dbReference>
<dbReference type="InterPro" id="IPR019734">
    <property type="entry name" value="TPR_rpt"/>
</dbReference>
<dbReference type="GO" id="GO:0015969">
    <property type="term" value="P:guanosine tetraphosphate metabolic process"/>
    <property type="evidence" value="ECO:0007669"/>
    <property type="project" value="InterPro"/>
</dbReference>
<dbReference type="Gene3D" id="3.40.50.300">
    <property type="entry name" value="P-loop containing nucleotide triphosphate hydrolases"/>
    <property type="match status" value="1"/>
</dbReference>
<dbReference type="InterPro" id="IPR043519">
    <property type="entry name" value="NT_sf"/>
</dbReference>
<sequence length="993" mass="114034">MESRLTALYSLHREVQAAIHDASIHSPASGSSNLKTNFCSKIWPFLKPKYGEFVDGIVRYCKEELQIRNLNCMVLGRVKTAESVQKSLDRREEHRQRPCIGLEDILKTMHDLVGSMVVLQYPSDVPKVNMFIAQSFRAIQQPTHWSRDRQPGLHWDSRFGSYESYNHHVTLQGESDHPALGPGVIFEIQVTTCGDYMYNRVAHDWYYKKSHGPLSRKDEIVLDMIHTAAIMVEVGGEYMKEREHENDENRDKAGPEYDLSQVFQHAQGAEEWRVKPTNLPPILRALEEKGYISASKLEHLAKNLAKNLGPLKEEGTSGHDPIAQLLEIIAQKSKRHFLVPFGQNEGFIGREKTVNWLLEKITPSTRPNDCQRTAIEGLGGTGKTQIALEAAYRVRNRHPECSVFWVPAISITTFDNAYRGIGDALQVPGIQDDKVEIKALVKRALNQESRGEWLLIIDKLDDIELVTDLADFLPSKPKGSILFTTRNHTVTTRLDIAPGRVERVGEMSRDEALEMLKRNTKESQWQDTANTPKLLDFLADLPLAIRQASAYIWQNDITTAKYLSYCQSSDEKNIIMLSKDFEDRCRYRDIRNPVATTWPISFTHISRDKPLAARYLRFMCFLAEKDIPESLLPFAEDEIERDEAIAALQAYAFITKREDDTAFDIHRLVRLAMRNHLKGEDTTESVTMMVQHLCEIYPFPEYENRDIWMRYMPHLLTAAEVHEESADKYATGMLLAKVASLTYAITAKYKKAEEVYRQVLELCEEMLGRQHPLIRGTMNNLALVLNNQRKYSEAEEMHRQELELREDVLGREHPITLASMNNLANVLDIQGKYIESERIHRQVLEFRQEVLGPEHPATLGSKDNLAHVLRHQGKYRESEQMHRQALELCEKVLGREHPDTLSSMTNLALVLDKQGKYTESEQKHRQALELRIHVLGRENPDTVTCDNNLQACLEEIQQKRSLVKLPDPNAALPMREEKGANQRVRKLFQRRRG</sequence>
<gene>
    <name evidence="2" type="ORF">IM811_016658</name>
</gene>
<dbReference type="CDD" id="cd05399">
    <property type="entry name" value="NT_Rel-Spo_like"/>
    <property type="match status" value="1"/>
</dbReference>
<dbReference type="PANTHER" id="PTHR46082:SF6">
    <property type="entry name" value="AAA+ ATPASE DOMAIN-CONTAINING PROTEIN-RELATED"/>
    <property type="match status" value="1"/>
</dbReference>
<dbReference type="GO" id="GO:0043531">
    <property type="term" value="F:ADP binding"/>
    <property type="evidence" value="ECO:0007669"/>
    <property type="project" value="InterPro"/>
</dbReference>
<proteinExistence type="predicted"/>
<evidence type="ECO:0000259" key="1">
    <source>
        <dbReference type="SMART" id="SM00954"/>
    </source>
</evidence>
<dbReference type="SUPFAM" id="SSF52540">
    <property type="entry name" value="P-loop containing nucleoside triphosphate hydrolases"/>
    <property type="match status" value="1"/>
</dbReference>
<reference evidence="2" key="1">
    <citation type="submission" date="2020-10" db="EMBL/GenBank/DDBJ databases">
        <title>High-Quality Genome Resource of Clonostachys rosea strain S41 by Oxford Nanopore Long-Read Sequencing.</title>
        <authorList>
            <person name="Wang H."/>
        </authorList>
    </citation>
    <scope>NUCLEOTIDE SEQUENCE</scope>
    <source>
        <strain evidence="2">S41</strain>
    </source>
</reference>
<dbReference type="Pfam" id="PF13424">
    <property type="entry name" value="TPR_12"/>
    <property type="match status" value="2"/>
</dbReference>
<protein>
    <recommendedName>
        <fullName evidence="1">RelA/SpoT domain-containing protein</fullName>
    </recommendedName>
</protein>